<evidence type="ECO:0000313" key="2">
    <source>
        <dbReference type="Proteomes" id="UP000275846"/>
    </source>
</evidence>
<proteinExistence type="predicted"/>
<dbReference type="EMBL" id="UYSU01032459">
    <property type="protein sequence ID" value="VDL89581.1"/>
    <property type="molecule type" value="Genomic_DNA"/>
</dbReference>
<evidence type="ECO:0000313" key="3">
    <source>
        <dbReference type="WBParaSite" id="SSLN_0000329601-mRNA-1"/>
    </source>
</evidence>
<dbReference type="Proteomes" id="UP000275846">
    <property type="component" value="Unassembled WGS sequence"/>
</dbReference>
<name>A0A183SG48_SCHSO</name>
<sequence length="160" mass="17679">MTKPSQNAHAVSAPSARESVWLNIFLRNAITILLQLLSTLLPTPFPPPRSSLAPIPPLTPSHPCTYPSAPAILTATATPTTINEILPAPPEFSHPRCARNFTSRIGLVGHRQISRTEIGELVTEAPTYSRRARLHCPYYSRTFAHCKGLEGHTRLDQNLW</sequence>
<reference evidence="1 2" key="2">
    <citation type="submission" date="2018-11" db="EMBL/GenBank/DDBJ databases">
        <authorList>
            <consortium name="Pathogen Informatics"/>
        </authorList>
    </citation>
    <scope>NUCLEOTIDE SEQUENCE [LARGE SCALE GENOMIC DNA]</scope>
    <source>
        <strain evidence="1 2">NST_G2</strain>
    </source>
</reference>
<keyword evidence="2" id="KW-1185">Reference proteome</keyword>
<accession>A0A183SG48</accession>
<reference evidence="3" key="1">
    <citation type="submission" date="2016-06" db="UniProtKB">
        <authorList>
            <consortium name="WormBaseParasite"/>
        </authorList>
    </citation>
    <scope>IDENTIFICATION</scope>
</reference>
<dbReference type="OrthoDB" id="8117402at2759"/>
<evidence type="ECO:0000313" key="1">
    <source>
        <dbReference type="EMBL" id="VDL89581.1"/>
    </source>
</evidence>
<protein>
    <submittedName>
        <fullName evidence="3">C2H2-type domain-containing protein</fullName>
    </submittedName>
</protein>
<dbReference type="AlphaFoldDB" id="A0A183SG48"/>
<organism evidence="3">
    <name type="scientific">Schistocephalus solidus</name>
    <name type="common">Tapeworm</name>
    <dbReference type="NCBI Taxonomy" id="70667"/>
    <lineage>
        <taxon>Eukaryota</taxon>
        <taxon>Metazoa</taxon>
        <taxon>Spiralia</taxon>
        <taxon>Lophotrochozoa</taxon>
        <taxon>Platyhelminthes</taxon>
        <taxon>Cestoda</taxon>
        <taxon>Eucestoda</taxon>
        <taxon>Diphyllobothriidea</taxon>
        <taxon>Diphyllobothriidae</taxon>
        <taxon>Schistocephalus</taxon>
    </lineage>
</organism>
<dbReference type="WBParaSite" id="SSLN_0000329601-mRNA-1">
    <property type="protein sequence ID" value="SSLN_0000329601-mRNA-1"/>
    <property type="gene ID" value="SSLN_0000329601"/>
</dbReference>
<gene>
    <name evidence="1" type="ORF">SSLN_LOCUS3196</name>
</gene>